<dbReference type="Pfam" id="PF00085">
    <property type="entry name" value="Thioredoxin"/>
    <property type="match status" value="1"/>
</dbReference>
<reference evidence="2 3" key="1">
    <citation type="submission" date="2016-10" db="EMBL/GenBank/DDBJ databases">
        <authorList>
            <person name="Varghese N."/>
            <person name="Submissions S."/>
        </authorList>
    </citation>
    <scope>NUCLEOTIDE SEQUENCE [LARGE SCALE GENOMIC DNA]</scope>
    <source>
        <strain evidence="2 3">BS2981</strain>
    </source>
</reference>
<evidence type="ECO:0000313" key="3">
    <source>
        <dbReference type="Proteomes" id="UP000199576"/>
    </source>
</evidence>
<feature type="domain" description="Thioredoxin" evidence="1">
    <location>
        <begin position="8"/>
        <end position="93"/>
    </location>
</feature>
<dbReference type="SUPFAM" id="SSF52833">
    <property type="entry name" value="Thioredoxin-like"/>
    <property type="match status" value="1"/>
</dbReference>
<organism evidence="2 3">
    <name type="scientific">Pseudomonas cedrina</name>
    <dbReference type="NCBI Taxonomy" id="651740"/>
    <lineage>
        <taxon>Bacteria</taxon>
        <taxon>Pseudomonadati</taxon>
        <taxon>Pseudomonadota</taxon>
        <taxon>Gammaproteobacteria</taxon>
        <taxon>Pseudomonadales</taxon>
        <taxon>Pseudomonadaceae</taxon>
        <taxon>Pseudomonas</taxon>
    </lineage>
</organism>
<sequence length="129" mass="14241">MSYANAVIEDKAAFERALDTPEPVFVVFFSHDCPACTDAMPRFMRISKRYGARVKILILDCCNTPRHPSVKSIPILLVYQDQTLRQTIPGLGEEALEIAFKRFTGDCVTRQVSAPEQPASPAAPPPPPP</sequence>
<accession>A0ABY0ULT2</accession>
<proteinExistence type="predicted"/>
<dbReference type="InterPro" id="IPR013766">
    <property type="entry name" value="Thioredoxin_domain"/>
</dbReference>
<dbReference type="Proteomes" id="UP000199576">
    <property type="component" value="Chromosome I"/>
</dbReference>
<protein>
    <submittedName>
        <fullName evidence="2">Thioredoxin 1</fullName>
    </submittedName>
</protein>
<dbReference type="Gene3D" id="3.40.30.10">
    <property type="entry name" value="Glutaredoxin"/>
    <property type="match status" value="1"/>
</dbReference>
<keyword evidence="3" id="KW-1185">Reference proteome</keyword>
<name>A0ABY0ULT2_PSECE</name>
<dbReference type="CDD" id="cd02947">
    <property type="entry name" value="TRX_family"/>
    <property type="match status" value="1"/>
</dbReference>
<evidence type="ECO:0000313" key="2">
    <source>
        <dbReference type="EMBL" id="SDS87952.1"/>
    </source>
</evidence>
<gene>
    <name evidence="2" type="ORF">SAMN04490182_2648</name>
</gene>
<dbReference type="EMBL" id="LT629753">
    <property type="protein sequence ID" value="SDS87952.1"/>
    <property type="molecule type" value="Genomic_DNA"/>
</dbReference>
<evidence type="ECO:0000259" key="1">
    <source>
        <dbReference type="Pfam" id="PF00085"/>
    </source>
</evidence>
<dbReference type="RefSeq" id="WP_076950579.1">
    <property type="nucleotide sequence ID" value="NZ_LT629753.1"/>
</dbReference>
<dbReference type="InterPro" id="IPR036249">
    <property type="entry name" value="Thioredoxin-like_sf"/>
</dbReference>